<evidence type="ECO:0000313" key="4">
    <source>
        <dbReference type="Proteomes" id="UP000342249"/>
    </source>
</evidence>
<dbReference type="EMBL" id="SPSF01000056">
    <property type="protein sequence ID" value="MPQ64812.1"/>
    <property type="molecule type" value="Genomic_DNA"/>
</dbReference>
<gene>
    <name evidence="3" type="ORF">E4V82_22345</name>
</gene>
<feature type="domain" description="Pectate lyase" evidence="2">
    <location>
        <begin position="49"/>
        <end position="325"/>
    </location>
</feature>
<dbReference type="InterPro" id="IPR045032">
    <property type="entry name" value="PEL"/>
</dbReference>
<evidence type="ECO:0000313" key="3">
    <source>
        <dbReference type="EMBL" id="MPQ64812.1"/>
    </source>
</evidence>
<dbReference type="RefSeq" id="WP_152753961.1">
    <property type="nucleotide sequence ID" value="NZ_SPSE01000054.1"/>
</dbReference>
<dbReference type="PANTHER" id="PTHR31683:SF18">
    <property type="entry name" value="PECTATE LYASE 21-RELATED"/>
    <property type="match status" value="1"/>
</dbReference>
<dbReference type="SMART" id="SM00656">
    <property type="entry name" value="Amb_all"/>
    <property type="match status" value="1"/>
</dbReference>
<keyword evidence="1 3" id="KW-0456">Lyase</keyword>
<dbReference type="InterPro" id="IPR011050">
    <property type="entry name" value="Pectin_lyase_fold/virulence"/>
</dbReference>
<sequence length="389" mass="42532">MRLKNSSAAVKIFLMLSFIFVSTLFPQSRILKVEAASASTGGYSTATGSTDTAVTVNSLAQLQNAFNNGKHHIIVSGSISGGPSLTTLTFASTNWNNVTIEGAGGGAAALQNIQLKFSGEQLSTGTNIQNIVIKNITFYGNISDLQKLSGANTQPRGTGTNYEGLSFRRCTNVLVKNCTIYNTSDDLISFSLLSDYITVSYCHFYFSTSWLNMSPDPIWNWVGKNQDLASERLAMVIGQNYTDSYTYGARKLHVTMHHNWFGPNMKGRPLMRGFVHLYNNYFDNNPASDGYNAAGYLQQQYNANQIGSGGVIYSESNYFYKTNQSTQIGFDDSTHTAYSYYEKNNSYVLTTGTSVTGAPYPSSLPFPYTYSAKLTGSVPNDVQTNAGPK</sequence>
<dbReference type="Gene3D" id="2.160.20.10">
    <property type="entry name" value="Single-stranded right-handed beta-helix, Pectin lyase-like"/>
    <property type="match status" value="1"/>
</dbReference>
<dbReference type="InterPro" id="IPR012334">
    <property type="entry name" value="Pectin_lyas_fold"/>
</dbReference>
<dbReference type="AlphaFoldDB" id="A0A5N7IUP0"/>
<dbReference type="InterPro" id="IPR002022">
    <property type="entry name" value="Pec_lyase"/>
</dbReference>
<evidence type="ECO:0000256" key="1">
    <source>
        <dbReference type="ARBA" id="ARBA00023239"/>
    </source>
</evidence>
<proteinExistence type="predicted"/>
<dbReference type="PANTHER" id="PTHR31683">
    <property type="entry name" value="PECTATE LYASE 18-RELATED"/>
    <property type="match status" value="1"/>
</dbReference>
<accession>A0A5N7IUP0</accession>
<dbReference type="SUPFAM" id="SSF51126">
    <property type="entry name" value="Pectin lyase-like"/>
    <property type="match status" value="1"/>
</dbReference>
<name>A0A5N7IUP0_9CLOT</name>
<dbReference type="GO" id="GO:0030570">
    <property type="term" value="F:pectate lyase activity"/>
    <property type="evidence" value="ECO:0007669"/>
    <property type="project" value="InterPro"/>
</dbReference>
<protein>
    <submittedName>
        <fullName evidence="3">Pectate lyase</fullName>
    </submittedName>
</protein>
<dbReference type="Proteomes" id="UP000342249">
    <property type="component" value="Unassembled WGS sequence"/>
</dbReference>
<organism evidence="3 4">
    <name type="scientific">Clostridium estertheticum</name>
    <dbReference type="NCBI Taxonomy" id="238834"/>
    <lineage>
        <taxon>Bacteria</taxon>
        <taxon>Bacillati</taxon>
        <taxon>Bacillota</taxon>
        <taxon>Clostridia</taxon>
        <taxon>Eubacteriales</taxon>
        <taxon>Clostridiaceae</taxon>
        <taxon>Clostridium</taxon>
    </lineage>
</organism>
<comment type="caution">
    <text evidence="3">The sequence shown here is derived from an EMBL/GenBank/DDBJ whole genome shotgun (WGS) entry which is preliminary data.</text>
</comment>
<evidence type="ECO:0000259" key="2">
    <source>
        <dbReference type="SMART" id="SM00656"/>
    </source>
</evidence>
<reference evidence="3 4" key="1">
    <citation type="journal article" date="2019" name="Lett. Appl. Microbiol.">
        <title>A case of 'blown pack' spoilage of vacuum-packaged pork likely associated with Clostridium estertheticum in Canada.</title>
        <authorList>
            <person name="Zhang P."/>
            <person name="Ward P."/>
            <person name="McMullen L.M."/>
            <person name="Yang X."/>
        </authorList>
    </citation>
    <scope>NUCLEOTIDE SEQUENCE [LARGE SCALE GENOMIC DNA]</scope>
    <source>
        <strain evidence="3 4">MA19</strain>
    </source>
</reference>